<evidence type="ECO:0000256" key="1">
    <source>
        <dbReference type="SAM" id="Phobius"/>
    </source>
</evidence>
<keyword evidence="1" id="KW-0472">Membrane</keyword>
<feature type="transmembrane region" description="Helical" evidence="1">
    <location>
        <begin position="31"/>
        <end position="49"/>
    </location>
</feature>
<dbReference type="RefSeq" id="WP_404541073.1">
    <property type="nucleotide sequence ID" value="NZ_JADIKL010000008.1"/>
</dbReference>
<accession>A0ABW8KII4</accession>
<evidence type="ECO:0000313" key="2">
    <source>
        <dbReference type="EMBL" id="MFK2931955.1"/>
    </source>
</evidence>
<sequence length="128" mass="14488">MKTHSDPALGLVPRFGEILSDAIGYWERRRIAYNIALAAVVLGWTASAWAELRGQLDVQHLLMLFVLAVLANVCYCAAYLADVPMQLSAFRAGWRRRRWLLWLVGTLFGMALTWFWIADEILPAVGRP</sequence>
<organism evidence="2 3">
    <name type="scientific">Dyella agri</name>
    <dbReference type="NCBI Taxonomy" id="1926869"/>
    <lineage>
        <taxon>Bacteria</taxon>
        <taxon>Pseudomonadati</taxon>
        <taxon>Pseudomonadota</taxon>
        <taxon>Gammaproteobacteria</taxon>
        <taxon>Lysobacterales</taxon>
        <taxon>Rhodanobacteraceae</taxon>
        <taxon>Dyella</taxon>
    </lineage>
</organism>
<evidence type="ECO:0000313" key="3">
    <source>
        <dbReference type="Proteomes" id="UP001620397"/>
    </source>
</evidence>
<gene>
    <name evidence="2" type="ORF">ISP14_14255</name>
</gene>
<feature type="transmembrane region" description="Helical" evidence="1">
    <location>
        <begin position="100"/>
        <end position="118"/>
    </location>
</feature>
<dbReference type="Proteomes" id="UP001620397">
    <property type="component" value="Unassembled WGS sequence"/>
</dbReference>
<feature type="transmembrane region" description="Helical" evidence="1">
    <location>
        <begin position="61"/>
        <end position="80"/>
    </location>
</feature>
<reference evidence="2 3" key="1">
    <citation type="submission" date="2020-10" db="EMBL/GenBank/DDBJ databases">
        <title>Phylogeny of dyella-like bacteria.</title>
        <authorList>
            <person name="Fu J."/>
        </authorList>
    </citation>
    <scope>NUCLEOTIDE SEQUENCE [LARGE SCALE GENOMIC DNA]</scope>
    <source>
        <strain evidence="2 3">DKC-1</strain>
    </source>
</reference>
<dbReference type="EMBL" id="JADIKL010000008">
    <property type="protein sequence ID" value="MFK2931955.1"/>
    <property type="molecule type" value="Genomic_DNA"/>
</dbReference>
<keyword evidence="1" id="KW-0812">Transmembrane</keyword>
<keyword evidence="3" id="KW-1185">Reference proteome</keyword>
<keyword evidence="1" id="KW-1133">Transmembrane helix</keyword>
<proteinExistence type="predicted"/>
<name>A0ABW8KII4_9GAMM</name>
<comment type="caution">
    <text evidence="2">The sequence shown here is derived from an EMBL/GenBank/DDBJ whole genome shotgun (WGS) entry which is preliminary data.</text>
</comment>
<protein>
    <submittedName>
        <fullName evidence="2">Uncharacterized protein</fullName>
    </submittedName>
</protein>